<proteinExistence type="predicted"/>
<accession>A0ABN7P803</accession>
<reference evidence="2" key="1">
    <citation type="submission" date="2021-03" db="EMBL/GenBank/DDBJ databases">
        <authorList>
            <person name="Tran Van P."/>
        </authorList>
    </citation>
    <scope>NUCLEOTIDE SEQUENCE</scope>
</reference>
<feature type="non-terminal residue" evidence="2">
    <location>
        <position position="88"/>
    </location>
</feature>
<gene>
    <name evidence="2" type="ORF">TPAB3V08_LOCUS10905</name>
</gene>
<evidence type="ECO:0000313" key="3">
    <source>
        <dbReference type="Proteomes" id="UP001153148"/>
    </source>
</evidence>
<feature type="region of interest" description="Disordered" evidence="1">
    <location>
        <begin position="66"/>
        <end position="88"/>
    </location>
</feature>
<keyword evidence="3" id="KW-1185">Reference proteome</keyword>
<evidence type="ECO:0000256" key="1">
    <source>
        <dbReference type="SAM" id="MobiDB-lite"/>
    </source>
</evidence>
<name>A0ABN7P803_TIMPD</name>
<comment type="caution">
    <text evidence="2">The sequence shown here is derived from an EMBL/GenBank/DDBJ whole genome shotgun (WGS) entry which is preliminary data.</text>
</comment>
<organism evidence="2 3">
    <name type="scientific">Timema podura</name>
    <name type="common">Walking stick</name>
    <dbReference type="NCBI Taxonomy" id="61482"/>
    <lineage>
        <taxon>Eukaryota</taxon>
        <taxon>Metazoa</taxon>
        <taxon>Ecdysozoa</taxon>
        <taxon>Arthropoda</taxon>
        <taxon>Hexapoda</taxon>
        <taxon>Insecta</taxon>
        <taxon>Pterygota</taxon>
        <taxon>Neoptera</taxon>
        <taxon>Polyneoptera</taxon>
        <taxon>Phasmatodea</taxon>
        <taxon>Timematodea</taxon>
        <taxon>Timematoidea</taxon>
        <taxon>Timematidae</taxon>
        <taxon>Timema</taxon>
    </lineage>
</organism>
<dbReference type="InterPro" id="IPR029044">
    <property type="entry name" value="Nucleotide-diphossugar_trans"/>
</dbReference>
<protein>
    <submittedName>
        <fullName evidence="2">Uncharacterized protein</fullName>
    </submittedName>
</protein>
<feature type="non-terminal residue" evidence="2">
    <location>
        <position position="1"/>
    </location>
</feature>
<dbReference type="EMBL" id="CAJPIN010030354">
    <property type="protein sequence ID" value="CAG2063958.1"/>
    <property type="molecule type" value="Genomic_DNA"/>
</dbReference>
<evidence type="ECO:0000313" key="2">
    <source>
        <dbReference type="EMBL" id="CAG2063958.1"/>
    </source>
</evidence>
<dbReference type="Proteomes" id="UP001153148">
    <property type="component" value="Unassembled WGS sequence"/>
</dbReference>
<sequence length="88" mass="9770">VGGFSESGKGTPEDLIFFYRHLDHDGRLIKVPRCLLVYRYHPGATTFSIDEAVEMGSGKIHCPQLGMNPQISGPELKTLTPRQLKSTK</sequence>
<dbReference type="SUPFAM" id="SSF53448">
    <property type="entry name" value="Nucleotide-diphospho-sugar transferases"/>
    <property type="match status" value="1"/>
</dbReference>